<dbReference type="SUPFAM" id="SSF53756">
    <property type="entry name" value="UDP-Glycosyltransferase/glycogen phosphorylase"/>
    <property type="match status" value="1"/>
</dbReference>
<dbReference type="EMBL" id="VRMN01000003">
    <property type="protein sequence ID" value="KAA8495782.1"/>
    <property type="molecule type" value="Genomic_DNA"/>
</dbReference>
<dbReference type="AlphaFoldDB" id="A0A5J4YY29"/>
<sequence>MRVFLLYGSGGGGHRSSAIALKDCLLHVQPGWSVDMHDASAIVDAAFGDKIYNFLMEANLLGLMPVVYGVVRLTQPLLSGAHRACFDSFFRKHGVPDIVVSFVPFLNYALCESIPKRNYNTHVITVVTDFSSSRAHPWIQHPRQILCCGTQQLYEQALSLGFREDRVVRLSGMVVHPRFYMEEPDVHSHDFMSSMFVNGWTTKGRTWLVTFGGTSPTALTKSIVRALVTTTEEKLNVIVVCGQNLFLEMQLQHLNLPRVAVLGFRKDMPKLMQCADVVLGKPGPGIVSEAMVTRKPVVLFCPDSSVMPQEREVMRWVVQNRVGVVVHNLLELEALSNNLSRISELQTNVNALPANRAVFEVSNLVMDLDFLNAMAHKYMTISTSVSVQDEIGICEEYKSPPTPTDAQSSNASKHAPSSVCTDTEQGLVSADHARLLRRLLSRDRHALLRSRHTALCLL</sequence>
<dbReference type="Gene3D" id="3.40.50.2000">
    <property type="entry name" value="Glycogen Phosphorylase B"/>
    <property type="match status" value="1"/>
</dbReference>
<feature type="region of interest" description="Disordered" evidence="1">
    <location>
        <begin position="396"/>
        <end position="423"/>
    </location>
</feature>
<evidence type="ECO:0000256" key="1">
    <source>
        <dbReference type="SAM" id="MobiDB-lite"/>
    </source>
</evidence>
<dbReference type="OrthoDB" id="5481at2759"/>
<dbReference type="PANTHER" id="PTHR43025">
    <property type="entry name" value="MONOGALACTOSYLDIACYLGLYCEROL SYNTHASE"/>
    <property type="match status" value="1"/>
</dbReference>
<organism evidence="3 4">
    <name type="scientific">Porphyridium purpureum</name>
    <name type="common">Red alga</name>
    <name type="synonym">Porphyridium cruentum</name>
    <dbReference type="NCBI Taxonomy" id="35688"/>
    <lineage>
        <taxon>Eukaryota</taxon>
        <taxon>Rhodophyta</taxon>
        <taxon>Bangiophyceae</taxon>
        <taxon>Porphyridiales</taxon>
        <taxon>Porphyridiaceae</taxon>
        <taxon>Porphyridium</taxon>
    </lineage>
</organism>
<dbReference type="PANTHER" id="PTHR43025:SF3">
    <property type="entry name" value="MONOGALACTOSYLDIACYLGLYCEROL SYNTHASE 1, CHLOROPLASTIC"/>
    <property type="match status" value="1"/>
</dbReference>
<protein>
    <submittedName>
        <fullName evidence="3">Monogalactosyldiacylglycerol synthase 3, chloroplastic</fullName>
    </submittedName>
</protein>
<feature type="domain" description="Glycosyl transferase family 28 C-terminal" evidence="2">
    <location>
        <begin position="209"/>
        <end position="343"/>
    </location>
</feature>
<evidence type="ECO:0000313" key="4">
    <source>
        <dbReference type="Proteomes" id="UP000324585"/>
    </source>
</evidence>
<accession>A0A5J4YY29</accession>
<dbReference type="GO" id="GO:0016758">
    <property type="term" value="F:hexosyltransferase activity"/>
    <property type="evidence" value="ECO:0007669"/>
    <property type="project" value="InterPro"/>
</dbReference>
<keyword evidence="4" id="KW-1185">Reference proteome</keyword>
<gene>
    <name evidence="3" type="ORF">FVE85_1937</name>
</gene>
<proteinExistence type="predicted"/>
<dbReference type="InterPro" id="IPR007235">
    <property type="entry name" value="Glyco_trans_28_C"/>
</dbReference>
<evidence type="ECO:0000313" key="3">
    <source>
        <dbReference type="EMBL" id="KAA8495782.1"/>
    </source>
</evidence>
<evidence type="ECO:0000259" key="2">
    <source>
        <dbReference type="Pfam" id="PF04101"/>
    </source>
</evidence>
<dbReference type="Proteomes" id="UP000324585">
    <property type="component" value="Unassembled WGS sequence"/>
</dbReference>
<reference evidence="4" key="1">
    <citation type="journal article" date="2019" name="Nat. Commun.">
        <title>Expansion of phycobilisome linker gene families in mesophilic red algae.</title>
        <authorList>
            <person name="Lee J."/>
            <person name="Kim D."/>
            <person name="Bhattacharya D."/>
            <person name="Yoon H.S."/>
        </authorList>
    </citation>
    <scope>NUCLEOTIDE SEQUENCE [LARGE SCALE GENOMIC DNA]</scope>
    <source>
        <strain evidence="4">CCMP 1328</strain>
    </source>
</reference>
<dbReference type="Pfam" id="PF04101">
    <property type="entry name" value="Glyco_tran_28_C"/>
    <property type="match status" value="1"/>
</dbReference>
<comment type="caution">
    <text evidence="3">The sequence shown here is derived from an EMBL/GenBank/DDBJ whole genome shotgun (WGS) entry which is preliminary data.</text>
</comment>
<name>A0A5J4YY29_PORPP</name>
<dbReference type="InterPro" id="IPR050519">
    <property type="entry name" value="Glycosyltransf_28_UgtP"/>
</dbReference>